<evidence type="ECO:0000256" key="1">
    <source>
        <dbReference type="SAM" id="MobiDB-lite"/>
    </source>
</evidence>
<reference evidence="4" key="1">
    <citation type="submission" date="2016-08" db="EMBL/GenBank/DDBJ databases">
        <authorList>
            <person name="Varghese N."/>
            <person name="Submissions Spin"/>
        </authorList>
    </citation>
    <scope>NUCLEOTIDE SEQUENCE [LARGE SCALE GENOMIC DNA]</scope>
    <source>
        <strain evidence="4">ERR11</strain>
    </source>
</reference>
<keyword evidence="2" id="KW-0472">Membrane</keyword>
<proteinExistence type="predicted"/>
<feature type="compositionally biased region" description="Low complexity" evidence="1">
    <location>
        <begin position="172"/>
        <end position="187"/>
    </location>
</feature>
<evidence type="ECO:0000313" key="3">
    <source>
        <dbReference type="EMBL" id="SCB50701.1"/>
    </source>
</evidence>
<keyword evidence="4" id="KW-1185">Reference proteome</keyword>
<organism evidence="3 4">
    <name type="scientific">Bradyrhizobium shewense</name>
    <dbReference type="NCBI Taxonomy" id="1761772"/>
    <lineage>
        <taxon>Bacteria</taxon>
        <taxon>Pseudomonadati</taxon>
        <taxon>Pseudomonadota</taxon>
        <taxon>Alphaproteobacteria</taxon>
        <taxon>Hyphomicrobiales</taxon>
        <taxon>Nitrobacteraceae</taxon>
        <taxon>Bradyrhizobium</taxon>
    </lineage>
</organism>
<keyword evidence="2" id="KW-1133">Transmembrane helix</keyword>
<accession>A0A1C3XEP0</accession>
<dbReference type="Proteomes" id="UP000199184">
    <property type="component" value="Unassembled WGS sequence"/>
</dbReference>
<evidence type="ECO:0000313" key="4">
    <source>
        <dbReference type="Proteomes" id="UP000199184"/>
    </source>
</evidence>
<gene>
    <name evidence="3" type="ORF">GA0061098_1014209</name>
</gene>
<keyword evidence="2" id="KW-0812">Transmembrane</keyword>
<evidence type="ECO:0000256" key="2">
    <source>
        <dbReference type="SAM" id="Phobius"/>
    </source>
</evidence>
<sequence>MLVRPAGLGQLRCSSCGLARSQSPSLRFAHAFLVRNWCGAPEFLWAISRSSASFGGAKRTFEHASCRGVQERHCALNGRLTLLRNRWITSAELVLVTSASRAPRKGNRMGLLFVGVLAGVLIGFGWFAPSRGYFLGCASRPCFDRVAVARPAQPAPTALAPDPVIVKSNSATPGTSGKKSSPKKSGSVDLAKAASPRTRISLPASERPAEVSDSVLEKAKVTIATKMEDPGSAEFTEMKRTMRKNTLGRPVDTICGRVKGRSAPRGETGERPFLYLVKEDEAYVVDGKSGSAASTAYRNICN</sequence>
<dbReference type="AlphaFoldDB" id="A0A1C3XEP0"/>
<name>A0A1C3XEP0_9BRAD</name>
<protein>
    <submittedName>
        <fullName evidence="3">Uncharacterized protein</fullName>
    </submittedName>
</protein>
<feature type="transmembrane region" description="Helical" evidence="2">
    <location>
        <begin position="110"/>
        <end position="128"/>
    </location>
</feature>
<dbReference type="EMBL" id="FMAI01000014">
    <property type="protein sequence ID" value="SCB50701.1"/>
    <property type="molecule type" value="Genomic_DNA"/>
</dbReference>
<feature type="region of interest" description="Disordered" evidence="1">
    <location>
        <begin position="157"/>
        <end position="213"/>
    </location>
</feature>